<organism evidence="1 2">
    <name type="scientific">Lutimaribacter degradans</name>
    <dbReference type="NCBI Taxonomy" id="2945989"/>
    <lineage>
        <taxon>Bacteria</taxon>
        <taxon>Pseudomonadati</taxon>
        <taxon>Pseudomonadota</taxon>
        <taxon>Alphaproteobacteria</taxon>
        <taxon>Rhodobacterales</taxon>
        <taxon>Roseobacteraceae</taxon>
        <taxon>Lutimaribacter</taxon>
    </lineage>
</organism>
<name>A0ACC5ZTH4_9RHOB</name>
<dbReference type="EMBL" id="JAMQGO010000002">
    <property type="protein sequence ID" value="MCM2561587.1"/>
    <property type="molecule type" value="Genomic_DNA"/>
</dbReference>
<sequence length="97" mass="10883">MSGALNTLLVDFRYRQRVRHAMFDHMGIDIPEEDAKRLFEHLRAAMLACNRCQAPETCINWINGGHRGAPHFCKAHTALMVLQRATGQASAARHAAE</sequence>
<comment type="caution">
    <text evidence="1">The sequence shown here is derived from an EMBL/GenBank/DDBJ whole genome shotgun (WGS) entry which is preliminary data.</text>
</comment>
<reference evidence="1" key="1">
    <citation type="submission" date="2022-06" db="EMBL/GenBank/DDBJ databases">
        <title>Lutimaribacter sp. EGI FJ00013, a novel bacterium isolated from a salt lake sediment enrichment.</title>
        <authorList>
            <person name="Gao L."/>
            <person name="Fang B.-Z."/>
            <person name="Li W.-J."/>
        </authorList>
    </citation>
    <scope>NUCLEOTIDE SEQUENCE</scope>
    <source>
        <strain evidence="1">EGI FJ00013</strain>
    </source>
</reference>
<protein>
    <submittedName>
        <fullName evidence="1">DUF6455 family protein</fullName>
    </submittedName>
</protein>
<evidence type="ECO:0000313" key="1">
    <source>
        <dbReference type="EMBL" id="MCM2561587.1"/>
    </source>
</evidence>
<accession>A0ACC5ZTH4</accession>
<proteinExistence type="predicted"/>
<gene>
    <name evidence="1" type="ORF">M8744_05465</name>
</gene>
<evidence type="ECO:0000313" key="2">
    <source>
        <dbReference type="Proteomes" id="UP001203036"/>
    </source>
</evidence>
<keyword evidence="2" id="KW-1185">Reference proteome</keyword>
<dbReference type="Proteomes" id="UP001203036">
    <property type="component" value="Unassembled WGS sequence"/>
</dbReference>